<sequence length="57" mass="6213">MAVGKLPLLKAIAGLLPIEQGDIHLAGECLKSKAVEERQIGLIFQDYALFPHLTVSR</sequence>
<evidence type="ECO:0000256" key="1">
    <source>
        <dbReference type="ARBA" id="ARBA00022448"/>
    </source>
</evidence>
<dbReference type="PANTHER" id="PTHR42781:SF4">
    <property type="entry name" value="SPERMIDINE_PUTRESCINE IMPORT ATP-BINDING PROTEIN POTA"/>
    <property type="match status" value="1"/>
</dbReference>
<dbReference type="EC" id="3.6.3.19" evidence="3"/>
<dbReference type="PANTHER" id="PTHR42781">
    <property type="entry name" value="SPERMIDINE/PUTRESCINE IMPORT ATP-BINDING PROTEIN POTA"/>
    <property type="match status" value="1"/>
</dbReference>
<dbReference type="Proteomes" id="UP000254802">
    <property type="component" value="Unassembled WGS sequence"/>
</dbReference>
<evidence type="ECO:0000259" key="2">
    <source>
        <dbReference type="Pfam" id="PF00005"/>
    </source>
</evidence>
<dbReference type="AlphaFoldDB" id="A0A378N6Z4"/>
<evidence type="ECO:0000313" key="3">
    <source>
        <dbReference type="EMBL" id="STY64221.1"/>
    </source>
</evidence>
<dbReference type="InterPro" id="IPR050093">
    <property type="entry name" value="ABC_SmlMolc_Importer"/>
</dbReference>
<name>A0A378N6Z4_MANHA</name>
<dbReference type="SUPFAM" id="SSF52540">
    <property type="entry name" value="P-loop containing nucleoside triphosphate hydrolases"/>
    <property type="match status" value="1"/>
</dbReference>
<dbReference type="InterPro" id="IPR003439">
    <property type="entry name" value="ABC_transporter-like_ATP-bd"/>
</dbReference>
<dbReference type="GO" id="GO:0016887">
    <property type="term" value="F:ATP hydrolysis activity"/>
    <property type="evidence" value="ECO:0007669"/>
    <property type="project" value="InterPro"/>
</dbReference>
<dbReference type="STRING" id="75985.WC39_05060"/>
<keyword evidence="3" id="KW-0067">ATP-binding</keyword>
<reference evidence="3 4" key="1">
    <citation type="submission" date="2018-06" db="EMBL/GenBank/DDBJ databases">
        <authorList>
            <consortium name="Pathogen Informatics"/>
            <person name="Doyle S."/>
        </authorList>
    </citation>
    <scope>NUCLEOTIDE SEQUENCE [LARGE SCALE GENOMIC DNA]</scope>
    <source>
        <strain evidence="3 4">NCTC10638</strain>
    </source>
</reference>
<dbReference type="Gene3D" id="3.40.50.300">
    <property type="entry name" value="P-loop containing nucleotide triphosphate hydrolases"/>
    <property type="match status" value="1"/>
</dbReference>
<keyword evidence="1" id="KW-0813">Transport</keyword>
<protein>
    <submittedName>
        <fullName evidence="3">Maltose/maltodextrin import ATP-binding protein MalK</fullName>
        <ecNumber evidence="3">3.6.3.19</ecNumber>
    </submittedName>
</protein>
<keyword evidence="3" id="KW-0547">Nucleotide-binding</keyword>
<keyword evidence="3" id="KW-0378">Hydrolase</keyword>
<dbReference type="Pfam" id="PF00005">
    <property type="entry name" value="ABC_tran"/>
    <property type="match status" value="1"/>
</dbReference>
<evidence type="ECO:0000313" key="4">
    <source>
        <dbReference type="Proteomes" id="UP000254802"/>
    </source>
</evidence>
<proteinExistence type="predicted"/>
<gene>
    <name evidence="3" type="primary">malK_1</name>
    <name evidence="3" type="ORF">NCTC10638_03397</name>
</gene>
<dbReference type="EMBL" id="UGPN01000002">
    <property type="protein sequence ID" value="STY64221.1"/>
    <property type="molecule type" value="Genomic_DNA"/>
</dbReference>
<dbReference type="GO" id="GO:0005524">
    <property type="term" value="F:ATP binding"/>
    <property type="evidence" value="ECO:0007669"/>
    <property type="project" value="UniProtKB-KW"/>
</dbReference>
<organism evidence="3 4">
    <name type="scientific">Mannheimia haemolytica</name>
    <name type="common">Pasteurella haemolytica</name>
    <dbReference type="NCBI Taxonomy" id="75985"/>
    <lineage>
        <taxon>Bacteria</taxon>
        <taxon>Pseudomonadati</taxon>
        <taxon>Pseudomonadota</taxon>
        <taxon>Gammaproteobacteria</taxon>
        <taxon>Pasteurellales</taxon>
        <taxon>Pasteurellaceae</taxon>
        <taxon>Mannheimia</taxon>
    </lineage>
</organism>
<accession>A0A378N6Z4</accession>
<dbReference type="InterPro" id="IPR027417">
    <property type="entry name" value="P-loop_NTPase"/>
</dbReference>
<feature type="domain" description="ABC transporter" evidence="2">
    <location>
        <begin position="4"/>
        <end position="56"/>
    </location>
</feature>